<organism evidence="2 3">
    <name type="scientific">Pyrococcus abyssi (strain GE5 / Orsay)</name>
    <dbReference type="NCBI Taxonomy" id="272844"/>
    <lineage>
        <taxon>Archaea</taxon>
        <taxon>Methanobacteriati</taxon>
        <taxon>Methanobacteriota</taxon>
        <taxon>Thermococci</taxon>
        <taxon>Thermococcales</taxon>
        <taxon>Thermococcaceae</taxon>
        <taxon>Pyrococcus</taxon>
    </lineage>
</organism>
<accession>Q9V0A2</accession>
<evidence type="ECO:0000256" key="1">
    <source>
        <dbReference type="SAM" id="Phobius"/>
    </source>
</evidence>
<dbReference type="eggNOG" id="arCOG07087">
    <property type="taxonomic scope" value="Archaea"/>
</dbReference>
<sequence>MEAYLARIFGLFFYALLAQGLSFFVPPVSILKHPLSAFLLSNCGNENLISFLANWRNCMKKVLSILLIALLITISGCIKIAPKATSTLNEDNLPISMKLSERVYVEIDPRVELVEIIYRISGVEWYRENVDPSRIGISKEDYPYIRDIDLYFEKYRDLKAVKMVSSMVRMGLTYDAIPKFALHLNMKNFSKAKDWEDMLKSRVNLDMKKLDEFAEAIAEFANKTNFWKFYNEHGEFYNSTLQEFVTENKGIAELVQLEEEFFGERASSWHIILQPTFCCHGYAYYFQTNDGKHVYAFLGIESVVEGIPLVKATSNSSSFLAHEFAHSFVNPAVDKHYNLFAPYASLYEPVSRKLSSMAYPNFRVMLRETFVRAFEVYYLNVTGGEDIAKMKLNQESKVFYFIGDVYSAYVNEYIKHRDKYRTFEDFRPELARVIAEVYEKTNGGKNVVLPLTVRDFMESAKIGGAIIAYSDSPRAKRLAEIMYTSLKEYSIQVSLKKVSAVKEDDLKRNLVLVLFSNETLLSELQNNALVVVNGTRVYSKRTGKSYSGSLRVLEVIKNPWNPRSVIMLVIGTDDSAFNKIHAYINLSYSIRDSSDNLLESW</sequence>
<dbReference type="InterPro" id="IPR032560">
    <property type="entry name" value="DUF4932"/>
</dbReference>
<dbReference type="AlphaFoldDB" id="Q9V0A2"/>
<feature type="transmembrane region" description="Helical" evidence="1">
    <location>
        <begin position="6"/>
        <end position="25"/>
    </location>
</feature>
<dbReference type="KEGG" id="pab:PAB1767"/>
<dbReference type="PATRIC" id="fig|272844.11.peg.941"/>
<dbReference type="STRING" id="272844.PAB1767"/>
<keyword evidence="1" id="KW-1133">Transmembrane helix</keyword>
<keyword evidence="1" id="KW-0472">Membrane</keyword>
<reference evidence="2 3" key="1">
    <citation type="journal article" date="2003" name="Mol. Microbiol.">
        <title>An integrated analysis of the genome of the hyperthermophilic archaeon Pyrococcus abyssi.</title>
        <authorList>
            <person name="Cohen G."/>
            <person name="Barbe V."/>
            <person name="Flament D."/>
            <person name="Galperin M."/>
            <person name="Heilig R."/>
            <person name="Ripp R."/>
            <person name="Lecompte O."/>
            <person name="Prieur D."/>
            <person name="Poch O."/>
            <person name="Quellerou J."/>
            <person name="Thierry J.C."/>
            <person name="Van der Oost J."/>
            <person name="Weissenbach J."/>
            <person name="Zivanovic Y."/>
            <person name="Forterre P."/>
        </authorList>
    </citation>
    <scope>NUCLEOTIDE SEQUENCE [LARGE SCALE GENOMIC DNA]</scope>
    <source>
        <strain evidence="3">GE5 / Orsay</strain>
    </source>
</reference>
<dbReference type="Pfam" id="PF16286">
    <property type="entry name" value="DUF4932"/>
    <property type="match status" value="1"/>
</dbReference>
<name>Q9V0A2_PYRAB</name>
<dbReference type="PIR" id="B75136">
    <property type="entry name" value="B75136"/>
</dbReference>
<dbReference type="HOGENOM" id="CLU_034059_0_0_2"/>
<protein>
    <recommendedName>
        <fullName evidence="4">DUF4932 domain-containing protein</fullName>
    </recommendedName>
</protein>
<gene>
    <name evidence="2" type="ORF">PAB1767</name>
</gene>
<dbReference type="EMBL" id="AJ248285">
    <property type="protein sequence ID" value="CAB49803.1"/>
    <property type="molecule type" value="Genomic_DNA"/>
</dbReference>
<dbReference type="Proteomes" id="UP000000810">
    <property type="component" value="Chromosome"/>
</dbReference>
<evidence type="ECO:0000313" key="2">
    <source>
        <dbReference type="EMBL" id="CAB49803.1"/>
    </source>
</evidence>
<keyword evidence="3" id="KW-1185">Reference proteome</keyword>
<evidence type="ECO:0000313" key="3">
    <source>
        <dbReference type="Proteomes" id="UP000000810"/>
    </source>
</evidence>
<evidence type="ECO:0008006" key="4">
    <source>
        <dbReference type="Google" id="ProtNLM"/>
    </source>
</evidence>
<keyword evidence="1" id="KW-0812">Transmembrane</keyword>
<proteinExistence type="predicted"/>